<keyword evidence="2" id="KW-1185">Reference proteome</keyword>
<proteinExistence type="predicted"/>
<accession>A0A9P7ZIW0</accession>
<dbReference type="Proteomes" id="UP000887229">
    <property type="component" value="Unassembled WGS sequence"/>
</dbReference>
<dbReference type="AlphaFoldDB" id="A0A9P7ZIW0"/>
<evidence type="ECO:0008006" key="3">
    <source>
        <dbReference type="Google" id="ProtNLM"/>
    </source>
</evidence>
<dbReference type="Gene3D" id="3.40.50.150">
    <property type="entry name" value="Vaccinia Virus protein VP39"/>
    <property type="match status" value="1"/>
</dbReference>
<gene>
    <name evidence="1" type="ORF">F5Z01DRAFT_659794</name>
</gene>
<protein>
    <recommendedName>
        <fullName evidence="3">Methyltransferase</fullName>
    </recommendedName>
</protein>
<evidence type="ECO:0000313" key="2">
    <source>
        <dbReference type="Proteomes" id="UP000887229"/>
    </source>
</evidence>
<dbReference type="RefSeq" id="XP_046116833.1">
    <property type="nucleotide sequence ID" value="XM_046263798.1"/>
</dbReference>
<dbReference type="InterPro" id="IPR029063">
    <property type="entry name" value="SAM-dependent_MTases_sf"/>
</dbReference>
<organism evidence="1 2">
    <name type="scientific">Emericellopsis atlantica</name>
    <dbReference type="NCBI Taxonomy" id="2614577"/>
    <lineage>
        <taxon>Eukaryota</taxon>
        <taxon>Fungi</taxon>
        <taxon>Dikarya</taxon>
        <taxon>Ascomycota</taxon>
        <taxon>Pezizomycotina</taxon>
        <taxon>Sordariomycetes</taxon>
        <taxon>Hypocreomycetidae</taxon>
        <taxon>Hypocreales</taxon>
        <taxon>Bionectriaceae</taxon>
        <taxon>Emericellopsis</taxon>
    </lineage>
</organism>
<dbReference type="Pfam" id="PF13489">
    <property type="entry name" value="Methyltransf_23"/>
    <property type="match status" value="1"/>
</dbReference>
<name>A0A9P7ZIW0_9HYPO</name>
<evidence type="ECO:0000313" key="1">
    <source>
        <dbReference type="EMBL" id="KAG9252909.1"/>
    </source>
</evidence>
<sequence>MPSAVIELQEYLKEGYWIYGRFYGSWKSDKYFVPIDSEESKRLDLFHKVFLVARGKPYSVPIKRQQPRIMDLGTGTGIWAIDVAENYLIRAHIMAVDLNLVQPALIPAGLVFKQYDIEESTWSPLLADCDLIHMRMLRGGIQIELWP</sequence>
<dbReference type="EMBL" id="MU251260">
    <property type="protein sequence ID" value="KAG9252909.1"/>
    <property type="molecule type" value="Genomic_DNA"/>
</dbReference>
<dbReference type="GeneID" id="70294701"/>
<dbReference type="OrthoDB" id="2013972at2759"/>
<comment type="caution">
    <text evidence="1">The sequence shown here is derived from an EMBL/GenBank/DDBJ whole genome shotgun (WGS) entry which is preliminary data.</text>
</comment>
<reference evidence="1" key="1">
    <citation type="journal article" date="2021" name="IMA Fungus">
        <title>Genomic characterization of three marine fungi, including Emericellopsis atlantica sp. nov. with signatures of a generalist lifestyle and marine biomass degradation.</title>
        <authorList>
            <person name="Hagestad O.C."/>
            <person name="Hou L."/>
            <person name="Andersen J.H."/>
            <person name="Hansen E.H."/>
            <person name="Altermark B."/>
            <person name="Li C."/>
            <person name="Kuhnert E."/>
            <person name="Cox R.J."/>
            <person name="Crous P.W."/>
            <person name="Spatafora J.W."/>
            <person name="Lail K."/>
            <person name="Amirebrahimi M."/>
            <person name="Lipzen A."/>
            <person name="Pangilinan J."/>
            <person name="Andreopoulos W."/>
            <person name="Hayes R.D."/>
            <person name="Ng V."/>
            <person name="Grigoriev I.V."/>
            <person name="Jackson S.A."/>
            <person name="Sutton T.D.S."/>
            <person name="Dobson A.D.W."/>
            <person name="Rama T."/>
        </authorList>
    </citation>
    <scope>NUCLEOTIDE SEQUENCE</scope>
    <source>
        <strain evidence="1">TS7</strain>
    </source>
</reference>
<dbReference type="SUPFAM" id="SSF53335">
    <property type="entry name" value="S-adenosyl-L-methionine-dependent methyltransferases"/>
    <property type="match status" value="1"/>
</dbReference>